<evidence type="ECO:0000256" key="17">
    <source>
        <dbReference type="ARBA" id="ARBA00047660"/>
    </source>
</evidence>
<dbReference type="GO" id="GO:0030670">
    <property type="term" value="C:phagocytic vesicle membrane"/>
    <property type="evidence" value="ECO:0007669"/>
    <property type="project" value="UniProtKB-SubCell"/>
</dbReference>
<reference evidence="18" key="2">
    <citation type="submission" date="2020-12" db="EMBL/GenBank/DDBJ databases">
        <authorList>
            <person name="Kanost M."/>
        </authorList>
    </citation>
    <scope>NUCLEOTIDE SEQUENCE</scope>
</reference>
<keyword evidence="10" id="KW-0378">Hydrolase</keyword>
<keyword evidence="19" id="KW-1185">Reference proteome</keyword>
<proteinExistence type="inferred from homology"/>
<dbReference type="GO" id="GO:0005770">
    <property type="term" value="C:late endosome"/>
    <property type="evidence" value="ECO:0007669"/>
    <property type="project" value="TreeGrafter"/>
</dbReference>
<comment type="cofactor">
    <cofactor evidence="1">
        <name>Mg(2+)</name>
        <dbReference type="ChEBI" id="CHEBI:18420"/>
    </cofactor>
</comment>
<dbReference type="EMBL" id="JH668615">
    <property type="protein sequence ID" value="KAG6459251.1"/>
    <property type="molecule type" value="Genomic_DNA"/>
</dbReference>
<keyword evidence="8" id="KW-0597">Phosphoprotein</keyword>
<evidence type="ECO:0000256" key="9">
    <source>
        <dbReference type="ARBA" id="ARBA00022741"/>
    </source>
</evidence>
<dbReference type="AlphaFoldDB" id="A0A921ZKQ1"/>
<dbReference type="InterPro" id="IPR001806">
    <property type="entry name" value="Small_GTPase"/>
</dbReference>
<comment type="catalytic activity">
    <reaction evidence="17">
        <text>GTP + H2O = GDP + phosphate + H(+)</text>
        <dbReference type="Rhea" id="RHEA:19669"/>
        <dbReference type="ChEBI" id="CHEBI:15377"/>
        <dbReference type="ChEBI" id="CHEBI:15378"/>
        <dbReference type="ChEBI" id="CHEBI:37565"/>
        <dbReference type="ChEBI" id="CHEBI:43474"/>
        <dbReference type="ChEBI" id="CHEBI:58189"/>
        <dbReference type="EC" id="3.6.5.2"/>
    </reaction>
    <physiologicalReaction direction="left-to-right" evidence="17">
        <dbReference type="Rhea" id="RHEA:19670"/>
    </physiologicalReaction>
</comment>
<dbReference type="GO" id="GO:0005886">
    <property type="term" value="C:plasma membrane"/>
    <property type="evidence" value="ECO:0007669"/>
    <property type="project" value="UniProtKB-SubCell"/>
</dbReference>
<dbReference type="SMART" id="SM00173">
    <property type="entry name" value="RAS"/>
    <property type="match status" value="1"/>
</dbReference>
<evidence type="ECO:0000256" key="15">
    <source>
        <dbReference type="ARBA" id="ARBA00023289"/>
    </source>
</evidence>
<evidence type="ECO:0000256" key="14">
    <source>
        <dbReference type="ARBA" id="ARBA00023288"/>
    </source>
</evidence>
<keyword evidence="7" id="KW-1003">Cell membrane</keyword>
<evidence type="ECO:0000256" key="10">
    <source>
        <dbReference type="ARBA" id="ARBA00022801"/>
    </source>
</evidence>
<evidence type="ECO:0000256" key="7">
    <source>
        <dbReference type="ARBA" id="ARBA00022475"/>
    </source>
</evidence>
<evidence type="ECO:0000256" key="4">
    <source>
        <dbReference type="ARBA" id="ARBA00006270"/>
    </source>
</evidence>
<reference evidence="18" key="1">
    <citation type="journal article" date="2016" name="Insect Biochem. Mol. Biol.">
        <title>Multifaceted biological insights from a draft genome sequence of the tobacco hornworm moth, Manduca sexta.</title>
        <authorList>
            <person name="Kanost M.R."/>
            <person name="Arrese E.L."/>
            <person name="Cao X."/>
            <person name="Chen Y.R."/>
            <person name="Chellapilla S."/>
            <person name="Goldsmith M.R."/>
            <person name="Grosse-Wilde E."/>
            <person name="Heckel D.G."/>
            <person name="Herndon N."/>
            <person name="Jiang H."/>
            <person name="Papanicolaou A."/>
            <person name="Qu J."/>
            <person name="Soulages J.L."/>
            <person name="Vogel H."/>
            <person name="Walters J."/>
            <person name="Waterhouse R.M."/>
            <person name="Ahn S.J."/>
            <person name="Almeida F.C."/>
            <person name="An C."/>
            <person name="Aqrawi P."/>
            <person name="Bretschneider A."/>
            <person name="Bryant W.B."/>
            <person name="Bucks S."/>
            <person name="Chao H."/>
            <person name="Chevignon G."/>
            <person name="Christen J.M."/>
            <person name="Clarke D.F."/>
            <person name="Dittmer N.T."/>
            <person name="Ferguson L.C.F."/>
            <person name="Garavelou S."/>
            <person name="Gordon K.H.J."/>
            <person name="Gunaratna R.T."/>
            <person name="Han Y."/>
            <person name="Hauser F."/>
            <person name="He Y."/>
            <person name="Heidel-Fischer H."/>
            <person name="Hirsh A."/>
            <person name="Hu Y."/>
            <person name="Jiang H."/>
            <person name="Kalra D."/>
            <person name="Klinner C."/>
            <person name="Konig C."/>
            <person name="Kovar C."/>
            <person name="Kroll A.R."/>
            <person name="Kuwar S.S."/>
            <person name="Lee S.L."/>
            <person name="Lehman R."/>
            <person name="Li K."/>
            <person name="Li Z."/>
            <person name="Liang H."/>
            <person name="Lovelace S."/>
            <person name="Lu Z."/>
            <person name="Mansfield J.H."/>
            <person name="McCulloch K.J."/>
            <person name="Mathew T."/>
            <person name="Morton B."/>
            <person name="Muzny D.M."/>
            <person name="Neunemann D."/>
            <person name="Ongeri F."/>
            <person name="Pauchet Y."/>
            <person name="Pu L.L."/>
            <person name="Pyrousis I."/>
            <person name="Rao X.J."/>
            <person name="Redding A."/>
            <person name="Roesel C."/>
            <person name="Sanchez-Gracia A."/>
            <person name="Schaack S."/>
            <person name="Shukla A."/>
            <person name="Tetreau G."/>
            <person name="Wang Y."/>
            <person name="Xiong G.H."/>
            <person name="Traut W."/>
            <person name="Walsh T.K."/>
            <person name="Worley K.C."/>
            <person name="Wu D."/>
            <person name="Wu W."/>
            <person name="Wu Y.Q."/>
            <person name="Zhang X."/>
            <person name="Zou Z."/>
            <person name="Zucker H."/>
            <person name="Briscoe A.D."/>
            <person name="Burmester T."/>
            <person name="Clem R.J."/>
            <person name="Feyereisen R."/>
            <person name="Grimmelikhuijzen C.J.P."/>
            <person name="Hamodrakas S.J."/>
            <person name="Hansson B.S."/>
            <person name="Huguet E."/>
            <person name="Jermiin L.S."/>
            <person name="Lan Q."/>
            <person name="Lehman H.K."/>
            <person name="Lorenzen M."/>
            <person name="Merzendorfer H."/>
            <person name="Michalopoulos I."/>
            <person name="Morton D.B."/>
            <person name="Muthukrishnan S."/>
            <person name="Oakeshott J.G."/>
            <person name="Palmer W."/>
            <person name="Park Y."/>
            <person name="Passarelli A.L."/>
            <person name="Rozas J."/>
            <person name="Schwartz L.M."/>
            <person name="Smith W."/>
            <person name="Southgate A."/>
            <person name="Vilcinskas A."/>
            <person name="Vogt R."/>
            <person name="Wang P."/>
            <person name="Werren J."/>
            <person name="Yu X.Q."/>
            <person name="Zhou J.J."/>
            <person name="Brown S.J."/>
            <person name="Scherer S.E."/>
            <person name="Richards S."/>
            <person name="Blissard G.W."/>
        </authorList>
    </citation>
    <scope>NUCLEOTIDE SEQUENCE</scope>
</reference>
<keyword evidence="15" id="KW-0636">Prenylation</keyword>
<dbReference type="FunFam" id="3.40.50.300:FF:000360">
    <property type="entry name" value="RAB9B, member RAS oncogene family"/>
    <property type="match status" value="1"/>
</dbReference>
<dbReference type="SMART" id="SM00175">
    <property type="entry name" value="RAB"/>
    <property type="match status" value="1"/>
</dbReference>
<keyword evidence="16" id="KW-0968">Cytoplasmic vesicle</keyword>
<evidence type="ECO:0000256" key="2">
    <source>
        <dbReference type="ARBA" id="ARBA00004193"/>
    </source>
</evidence>
<dbReference type="PROSITE" id="PS51420">
    <property type="entry name" value="RHO"/>
    <property type="match status" value="1"/>
</dbReference>
<keyword evidence="13" id="KW-0472">Membrane</keyword>
<keyword evidence="9" id="KW-0547">Nucleotide-binding</keyword>
<dbReference type="InterPro" id="IPR005225">
    <property type="entry name" value="Small_GTP-bd"/>
</dbReference>
<evidence type="ECO:0000256" key="12">
    <source>
        <dbReference type="ARBA" id="ARBA00023134"/>
    </source>
</evidence>
<dbReference type="SMART" id="SM00176">
    <property type="entry name" value="RAN"/>
    <property type="match status" value="1"/>
</dbReference>
<name>A0A921ZKQ1_MANSE</name>
<gene>
    <name evidence="18" type="ORF">O3G_MSEX011291</name>
</gene>
<dbReference type="EC" id="3.6.5.2" evidence="5"/>
<dbReference type="Proteomes" id="UP000791440">
    <property type="component" value="Unassembled WGS sequence"/>
</dbReference>
<dbReference type="GO" id="GO:0003925">
    <property type="term" value="F:G protein activity"/>
    <property type="evidence" value="ECO:0007669"/>
    <property type="project" value="UniProtKB-EC"/>
</dbReference>
<dbReference type="Pfam" id="PF00071">
    <property type="entry name" value="Ras"/>
    <property type="match status" value="2"/>
</dbReference>
<comment type="caution">
    <text evidence="18">The sequence shown here is derived from an EMBL/GenBank/DDBJ whole genome shotgun (WGS) entry which is preliminary data.</text>
</comment>
<evidence type="ECO:0000256" key="8">
    <source>
        <dbReference type="ARBA" id="ARBA00022553"/>
    </source>
</evidence>
<evidence type="ECO:0000256" key="3">
    <source>
        <dbReference type="ARBA" id="ARBA00004616"/>
    </source>
</evidence>
<keyword evidence="14" id="KW-0449">Lipoprotein</keyword>
<dbReference type="PROSITE" id="PS51421">
    <property type="entry name" value="RAS"/>
    <property type="match status" value="1"/>
</dbReference>
<accession>A0A921ZKQ1</accession>
<dbReference type="GO" id="GO:0005764">
    <property type="term" value="C:lysosome"/>
    <property type="evidence" value="ECO:0007669"/>
    <property type="project" value="TreeGrafter"/>
</dbReference>
<evidence type="ECO:0000256" key="13">
    <source>
        <dbReference type="ARBA" id="ARBA00023136"/>
    </source>
</evidence>
<sequence length="282" mass="32325">MVDECDRRTQSKNTLLKIVILGDGGVGKSCLMSRFISNHFDDHSFHTIGVEFMNKTIEVNDKQYTLQSKNTLLKIVILGDGGVGKSCLMSRFISNHFDDHSFHTIGVEFMNKTIEVNDKQYTLQVWDTAGQERFKSLRTPFYRGSDICILAYAIDDRSSFNNIKMWLNEFLHYAGVKNGIERYPFMVVGNKSDVSSKDREVSYEQLKQWCEDNKIATYIETSAKNDNNVVEAFSMAVQRWVELEQRAEKELNLMHHPDTVTLHGRGPTSGFRATCCSRFSDI</sequence>
<dbReference type="GO" id="GO:0042147">
    <property type="term" value="P:retrograde transport, endosome to Golgi"/>
    <property type="evidence" value="ECO:0007669"/>
    <property type="project" value="TreeGrafter"/>
</dbReference>
<organism evidence="18 19">
    <name type="scientific">Manduca sexta</name>
    <name type="common">Tobacco hawkmoth</name>
    <name type="synonym">Tobacco hornworm</name>
    <dbReference type="NCBI Taxonomy" id="7130"/>
    <lineage>
        <taxon>Eukaryota</taxon>
        <taxon>Metazoa</taxon>
        <taxon>Ecdysozoa</taxon>
        <taxon>Arthropoda</taxon>
        <taxon>Hexapoda</taxon>
        <taxon>Insecta</taxon>
        <taxon>Pterygota</taxon>
        <taxon>Neoptera</taxon>
        <taxon>Endopterygota</taxon>
        <taxon>Lepidoptera</taxon>
        <taxon>Glossata</taxon>
        <taxon>Ditrysia</taxon>
        <taxon>Bombycoidea</taxon>
        <taxon>Sphingidae</taxon>
        <taxon>Sphinginae</taxon>
        <taxon>Sphingini</taxon>
        <taxon>Manduca</taxon>
    </lineage>
</organism>
<comment type="subcellular location">
    <subcellularLocation>
        <location evidence="2">Cell membrane</location>
        <topology evidence="2">Lipid-anchor</topology>
    </subcellularLocation>
    <subcellularLocation>
        <location evidence="3">Cytoplasmic vesicle</location>
        <location evidence="3">Phagosome membrane</location>
        <topology evidence="3">Lipid-anchor</topology>
        <orientation evidence="3">Cytoplasmic side</orientation>
    </subcellularLocation>
</comment>
<dbReference type="GO" id="GO:0005829">
    <property type="term" value="C:cytosol"/>
    <property type="evidence" value="ECO:0007669"/>
    <property type="project" value="GOC"/>
</dbReference>
<evidence type="ECO:0000256" key="6">
    <source>
        <dbReference type="ARBA" id="ARBA00022448"/>
    </source>
</evidence>
<dbReference type="PANTHER" id="PTHR47981:SF1">
    <property type="entry name" value="RE17845P"/>
    <property type="match status" value="1"/>
</dbReference>
<keyword evidence="12" id="KW-0342">GTP-binding</keyword>
<comment type="similarity">
    <text evidence="4">Belongs to the small GTPase superfamily. Rab family.</text>
</comment>
<protein>
    <recommendedName>
        <fullName evidence="5">small monomeric GTPase</fullName>
        <ecNumber evidence="5">3.6.5.2</ecNumber>
    </recommendedName>
</protein>
<evidence type="ECO:0000313" key="18">
    <source>
        <dbReference type="EMBL" id="KAG6459251.1"/>
    </source>
</evidence>
<dbReference type="PROSITE" id="PS51419">
    <property type="entry name" value="RAB"/>
    <property type="match status" value="1"/>
</dbReference>
<evidence type="ECO:0000313" key="19">
    <source>
        <dbReference type="Proteomes" id="UP000791440"/>
    </source>
</evidence>
<dbReference type="GO" id="GO:0015031">
    <property type="term" value="P:protein transport"/>
    <property type="evidence" value="ECO:0007669"/>
    <property type="project" value="UniProtKB-KW"/>
</dbReference>
<keyword evidence="11" id="KW-0653">Protein transport</keyword>
<dbReference type="PANTHER" id="PTHR47981">
    <property type="entry name" value="RAB FAMILY"/>
    <property type="match status" value="1"/>
</dbReference>
<evidence type="ECO:0000256" key="5">
    <source>
        <dbReference type="ARBA" id="ARBA00011984"/>
    </source>
</evidence>
<keyword evidence="6" id="KW-0813">Transport</keyword>
<evidence type="ECO:0000256" key="11">
    <source>
        <dbReference type="ARBA" id="ARBA00022927"/>
    </source>
</evidence>
<dbReference type="GO" id="GO:0005525">
    <property type="term" value="F:GTP binding"/>
    <property type="evidence" value="ECO:0007669"/>
    <property type="project" value="UniProtKB-KW"/>
</dbReference>
<dbReference type="SMART" id="SM00174">
    <property type="entry name" value="RHO"/>
    <property type="match status" value="1"/>
</dbReference>
<evidence type="ECO:0000256" key="1">
    <source>
        <dbReference type="ARBA" id="ARBA00001946"/>
    </source>
</evidence>
<dbReference type="NCBIfam" id="TIGR00231">
    <property type="entry name" value="small_GTP"/>
    <property type="match status" value="1"/>
</dbReference>
<evidence type="ECO:0000256" key="16">
    <source>
        <dbReference type="ARBA" id="ARBA00023329"/>
    </source>
</evidence>